<name>A0AAV5WGU2_9BILA</name>
<keyword evidence="3" id="KW-1185">Reference proteome</keyword>
<accession>A0AAV5WGU2</accession>
<evidence type="ECO:0000313" key="3">
    <source>
        <dbReference type="Proteomes" id="UP001432322"/>
    </source>
</evidence>
<evidence type="ECO:0000313" key="2">
    <source>
        <dbReference type="EMBL" id="GMT30111.1"/>
    </source>
</evidence>
<gene>
    <name evidence="2" type="ORF">PFISCL1PPCAC_21408</name>
</gene>
<feature type="signal peptide" evidence="1">
    <location>
        <begin position="1"/>
        <end position="30"/>
    </location>
</feature>
<comment type="caution">
    <text evidence="2">The sequence shown here is derived from an EMBL/GenBank/DDBJ whole genome shotgun (WGS) entry which is preliminary data.</text>
</comment>
<proteinExistence type="predicted"/>
<feature type="chain" id="PRO_5044011605" evidence="1">
    <location>
        <begin position="31"/>
        <end position="94"/>
    </location>
</feature>
<sequence>TRGCHTKRMTVKVSLVILLLLLLQFQESNAFYIPDSEMFIAPFAKDTEDNARFFSEIDIDLQWVEMELEKDKTVLKQEEKEYEIDYRTGEESME</sequence>
<reference evidence="2" key="1">
    <citation type="submission" date="2023-10" db="EMBL/GenBank/DDBJ databases">
        <title>Genome assembly of Pristionchus species.</title>
        <authorList>
            <person name="Yoshida K."/>
            <person name="Sommer R.J."/>
        </authorList>
    </citation>
    <scope>NUCLEOTIDE SEQUENCE</scope>
    <source>
        <strain evidence="2">RS5133</strain>
    </source>
</reference>
<feature type="non-terminal residue" evidence="2">
    <location>
        <position position="1"/>
    </location>
</feature>
<keyword evidence="1" id="KW-0732">Signal</keyword>
<protein>
    <submittedName>
        <fullName evidence="2">Uncharacterized protein</fullName>
    </submittedName>
</protein>
<organism evidence="2 3">
    <name type="scientific">Pristionchus fissidentatus</name>
    <dbReference type="NCBI Taxonomy" id="1538716"/>
    <lineage>
        <taxon>Eukaryota</taxon>
        <taxon>Metazoa</taxon>
        <taxon>Ecdysozoa</taxon>
        <taxon>Nematoda</taxon>
        <taxon>Chromadorea</taxon>
        <taxon>Rhabditida</taxon>
        <taxon>Rhabditina</taxon>
        <taxon>Diplogasteromorpha</taxon>
        <taxon>Diplogasteroidea</taxon>
        <taxon>Neodiplogasteridae</taxon>
        <taxon>Pristionchus</taxon>
    </lineage>
</organism>
<evidence type="ECO:0000256" key="1">
    <source>
        <dbReference type="SAM" id="SignalP"/>
    </source>
</evidence>
<dbReference type="Proteomes" id="UP001432322">
    <property type="component" value="Unassembled WGS sequence"/>
</dbReference>
<dbReference type="AlphaFoldDB" id="A0AAV5WGU2"/>
<dbReference type="EMBL" id="BTSY01000005">
    <property type="protein sequence ID" value="GMT30111.1"/>
    <property type="molecule type" value="Genomic_DNA"/>
</dbReference>